<comment type="function">
    <text evidence="7">Catalyzes the formation of phosphoribosylamine from phosphoribosylpyrophosphate (PRPP) and glutamine.</text>
</comment>
<dbReference type="EMBL" id="MFUG01000005">
    <property type="protein sequence ID" value="OGI76281.1"/>
    <property type="molecule type" value="Genomic_DNA"/>
</dbReference>
<proteinExistence type="inferred from homology"/>
<evidence type="ECO:0000256" key="5">
    <source>
        <dbReference type="ARBA" id="ARBA00022755"/>
    </source>
</evidence>
<dbReference type="SUPFAM" id="SSF56235">
    <property type="entry name" value="N-terminal nucleophile aminohydrolases (Ntn hydrolases)"/>
    <property type="match status" value="1"/>
</dbReference>
<dbReference type="GO" id="GO:0000287">
    <property type="term" value="F:magnesium ion binding"/>
    <property type="evidence" value="ECO:0007669"/>
    <property type="project" value="UniProtKB-UniRule"/>
</dbReference>
<evidence type="ECO:0000259" key="11">
    <source>
        <dbReference type="PROSITE" id="PS51278"/>
    </source>
</evidence>
<evidence type="ECO:0000256" key="4">
    <source>
        <dbReference type="ARBA" id="ARBA00022679"/>
    </source>
</evidence>
<evidence type="ECO:0000256" key="9">
    <source>
        <dbReference type="PIRSR" id="PIRSR000485-1"/>
    </source>
</evidence>
<dbReference type="EC" id="2.4.2.14" evidence="7"/>
<dbReference type="CDD" id="cd06223">
    <property type="entry name" value="PRTases_typeI"/>
    <property type="match status" value="1"/>
</dbReference>
<evidence type="ECO:0000313" key="13">
    <source>
        <dbReference type="Proteomes" id="UP000179275"/>
    </source>
</evidence>
<dbReference type="PIRSF" id="PIRSF000485">
    <property type="entry name" value="Amd_phspho_trans"/>
    <property type="match status" value="1"/>
</dbReference>
<feature type="binding site" evidence="7 10">
    <location>
        <position position="356"/>
    </location>
    <ligand>
        <name>Mg(2+)</name>
        <dbReference type="ChEBI" id="CHEBI:18420"/>
    </ligand>
</feature>
<comment type="caution">
    <text evidence="12">The sequence shown here is derived from an EMBL/GenBank/DDBJ whole genome shotgun (WGS) entry which is preliminary data.</text>
</comment>
<evidence type="ECO:0000256" key="1">
    <source>
        <dbReference type="ARBA" id="ARBA00005209"/>
    </source>
</evidence>
<evidence type="ECO:0000256" key="7">
    <source>
        <dbReference type="HAMAP-Rule" id="MF_01931"/>
    </source>
</evidence>
<dbReference type="GO" id="GO:0004044">
    <property type="term" value="F:amidophosphoribosyltransferase activity"/>
    <property type="evidence" value="ECO:0007669"/>
    <property type="project" value="UniProtKB-UniRule"/>
</dbReference>
<dbReference type="PROSITE" id="PS51278">
    <property type="entry name" value="GATASE_TYPE_2"/>
    <property type="match status" value="1"/>
</dbReference>
<dbReference type="InterPro" id="IPR017932">
    <property type="entry name" value="GATase_2_dom"/>
</dbReference>
<organism evidence="12 13">
    <name type="scientific">Candidatus Nomurabacteria bacterium RIFCSPHIGHO2_02_FULL_42_19</name>
    <dbReference type="NCBI Taxonomy" id="1801756"/>
    <lineage>
        <taxon>Bacteria</taxon>
        <taxon>Candidatus Nomuraibacteriota</taxon>
    </lineage>
</organism>
<reference evidence="12 13" key="1">
    <citation type="journal article" date="2016" name="Nat. Commun.">
        <title>Thousands of microbial genomes shed light on interconnected biogeochemical processes in an aquifer system.</title>
        <authorList>
            <person name="Anantharaman K."/>
            <person name="Brown C.T."/>
            <person name="Hug L.A."/>
            <person name="Sharon I."/>
            <person name="Castelle C.J."/>
            <person name="Probst A.J."/>
            <person name="Thomas B.C."/>
            <person name="Singh A."/>
            <person name="Wilkins M.J."/>
            <person name="Karaoz U."/>
            <person name="Brodie E.L."/>
            <person name="Williams K.H."/>
            <person name="Hubbard S.S."/>
            <person name="Banfield J.F."/>
        </authorList>
    </citation>
    <scope>NUCLEOTIDE SEQUENCE [LARGE SCALE GENOMIC DNA]</scope>
</reference>
<dbReference type="AlphaFoldDB" id="A0A1F6W311"/>
<dbReference type="InterPro" id="IPR029055">
    <property type="entry name" value="Ntn_hydrolases_N"/>
</dbReference>
<keyword evidence="7 10" id="KW-0479">Metal-binding</keyword>
<gene>
    <name evidence="7" type="primary">purF</name>
    <name evidence="12" type="ORF">A3C67_00165</name>
</gene>
<feature type="active site" description="Nucleophile" evidence="7 9">
    <location>
        <position position="9"/>
    </location>
</feature>
<protein>
    <recommendedName>
        <fullName evidence="7">Amidophosphoribosyltransferase</fullName>
        <shortName evidence="7">ATase</shortName>
        <ecNumber evidence="7">2.4.2.14</ecNumber>
    </recommendedName>
    <alternativeName>
        <fullName evidence="7">Glutamine phosphoribosylpyrophosphate amidotransferase</fullName>
        <shortName evidence="7">GPATase</shortName>
    </alternativeName>
</protein>
<comment type="catalytic activity">
    <reaction evidence="7 8">
        <text>5-phospho-beta-D-ribosylamine + L-glutamate + diphosphate = 5-phospho-alpha-D-ribose 1-diphosphate + L-glutamine + H2O</text>
        <dbReference type="Rhea" id="RHEA:14905"/>
        <dbReference type="ChEBI" id="CHEBI:15377"/>
        <dbReference type="ChEBI" id="CHEBI:29985"/>
        <dbReference type="ChEBI" id="CHEBI:33019"/>
        <dbReference type="ChEBI" id="CHEBI:58017"/>
        <dbReference type="ChEBI" id="CHEBI:58359"/>
        <dbReference type="ChEBI" id="CHEBI:58681"/>
        <dbReference type="EC" id="2.4.2.14"/>
    </reaction>
</comment>
<evidence type="ECO:0000256" key="10">
    <source>
        <dbReference type="PIRSR" id="PIRSR000485-2"/>
    </source>
</evidence>
<dbReference type="PANTHER" id="PTHR11907">
    <property type="entry name" value="AMIDOPHOSPHORIBOSYLTRANSFERASE"/>
    <property type="match status" value="1"/>
</dbReference>
<dbReference type="Gene3D" id="3.60.20.10">
    <property type="entry name" value="Glutamine Phosphoribosylpyrophosphate, subunit 1, domain 1"/>
    <property type="match status" value="1"/>
</dbReference>
<dbReference type="Pfam" id="PF13522">
    <property type="entry name" value="GATase_6"/>
    <property type="match status" value="1"/>
</dbReference>
<comment type="pathway">
    <text evidence="1 7 8">Purine metabolism; IMP biosynthesis via de novo pathway; N(1)-(5-phospho-D-ribosyl)glycinamide from 5-phospho-alpha-D-ribose 1-diphosphate: step 1/2.</text>
</comment>
<dbReference type="InterPro" id="IPR029057">
    <property type="entry name" value="PRTase-like"/>
</dbReference>
<dbReference type="InterPro" id="IPR000836">
    <property type="entry name" value="PRTase_dom"/>
</dbReference>
<feature type="binding site" evidence="7 10">
    <location>
        <position position="293"/>
    </location>
    <ligand>
        <name>Mg(2+)</name>
        <dbReference type="ChEBI" id="CHEBI:18420"/>
    </ligand>
</feature>
<dbReference type="STRING" id="1801756.A3C67_00165"/>
<comment type="cofactor">
    <cofactor evidence="7 10">
        <name>Mg(2+)</name>
        <dbReference type="ChEBI" id="CHEBI:18420"/>
    </cofactor>
    <text evidence="7 10">Binds 1 Mg(2+) ion per subunit.</text>
</comment>
<evidence type="ECO:0000256" key="3">
    <source>
        <dbReference type="ARBA" id="ARBA00022676"/>
    </source>
</evidence>
<keyword evidence="5 7" id="KW-0658">Purine biosynthesis</keyword>
<evidence type="ECO:0000256" key="6">
    <source>
        <dbReference type="ARBA" id="ARBA00022962"/>
    </source>
</evidence>
<evidence type="ECO:0000256" key="8">
    <source>
        <dbReference type="PIRNR" id="PIRNR000485"/>
    </source>
</evidence>
<keyword evidence="4 7" id="KW-0808">Transferase</keyword>
<sequence>MKKDLNEKCAVFGIFGNGTSSPTDIARETYFGLFSLQHRGQEHSGIATTDSKKLRLHKDAGLVSQIYTEEILTKLPGFAAIGHNRYSTSSGLEVEYAQPFVYDNLFALGHNGNLPSVKALIDFLKSNNEITENYSDSKLMTGAIGLYMKRGKTLPDAVAAAYPLFTGAFSCVALGLDTLVAFRDPCGIRPLVLGKKGKQTIVSSETCALETIGAKFIREVEPGEMVVITKKGIESRILAKADPKLDIFEYVYFARYDSVIAGKLVYEVRKNLGKMLAREHKIDVDMVIPVPDTAISAAMGYAEESGILFEMAISKNRYINRTFIEPIQEVREEKVKLKLTPLQNVIRGKRIAVMDDSIVRGTTSKQIVKMLFEAGAKEVHFLVSSAPIKFPDFYGIDTPKQNELIGSKKTIKEICKFLGATSLSYLSIPGMIEATELPKERLSLSSFDGVYPIDIHERAKEINYDVPKE</sequence>
<keyword evidence="7 10" id="KW-0460">Magnesium</keyword>
<accession>A0A1F6W311</accession>
<evidence type="ECO:0000313" key="12">
    <source>
        <dbReference type="EMBL" id="OGI76281.1"/>
    </source>
</evidence>
<evidence type="ECO:0000256" key="2">
    <source>
        <dbReference type="ARBA" id="ARBA00010138"/>
    </source>
</evidence>
<keyword evidence="6 7" id="KW-0315">Glutamine amidotransferase</keyword>
<keyword evidence="3 7" id="KW-0328">Glycosyltransferase</keyword>
<dbReference type="HAMAP" id="MF_01931">
    <property type="entry name" value="PurF"/>
    <property type="match status" value="1"/>
</dbReference>
<feature type="binding site" evidence="7 10">
    <location>
        <position position="355"/>
    </location>
    <ligand>
        <name>Mg(2+)</name>
        <dbReference type="ChEBI" id="CHEBI:18420"/>
    </ligand>
</feature>
<dbReference type="NCBIfam" id="TIGR01134">
    <property type="entry name" value="purF"/>
    <property type="match status" value="1"/>
</dbReference>
<dbReference type="Gene3D" id="3.40.50.2020">
    <property type="match status" value="1"/>
</dbReference>
<dbReference type="UniPathway" id="UPA00074">
    <property type="reaction ID" value="UER00124"/>
</dbReference>
<comment type="similarity">
    <text evidence="2 7 8">In the C-terminal section; belongs to the purine/pyrimidine phosphoribosyltransferase family.</text>
</comment>
<feature type="domain" description="Glutamine amidotransferase type-2" evidence="11">
    <location>
        <begin position="9"/>
        <end position="231"/>
    </location>
</feature>
<dbReference type="GO" id="GO:0009113">
    <property type="term" value="P:purine nucleobase biosynthetic process"/>
    <property type="evidence" value="ECO:0007669"/>
    <property type="project" value="UniProtKB-UniRule"/>
</dbReference>
<dbReference type="InterPro" id="IPR005854">
    <property type="entry name" value="PurF"/>
</dbReference>
<name>A0A1F6W311_9BACT</name>
<dbReference type="Proteomes" id="UP000179275">
    <property type="component" value="Unassembled WGS sequence"/>
</dbReference>
<dbReference type="GO" id="GO:0006189">
    <property type="term" value="P:'de novo' IMP biosynthetic process"/>
    <property type="evidence" value="ECO:0007669"/>
    <property type="project" value="UniProtKB-UniRule"/>
</dbReference>
<dbReference type="SUPFAM" id="SSF53271">
    <property type="entry name" value="PRTase-like"/>
    <property type="match status" value="1"/>
</dbReference>
<comment type="caution">
    <text evidence="7">Lacks conserved residue(s) required for the propagation of feature annotation.</text>
</comment>